<evidence type="ECO:0000256" key="7">
    <source>
        <dbReference type="ARBA" id="ARBA00065815"/>
    </source>
</evidence>
<evidence type="ECO:0000256" key="3">
    <source>
        <dbReference type="ARBA" id="ARBA00022490"/>
    </source>
</evidence>
<gene>
    <name evidence="9" type="ORF">G9C98_001389</name>
</gene>
<evidence type="ECO:0000256" key="2">
    <source>
        <dbReference type="ARBA" id="ARBA00007192"/>
    </source>
</evidence>
<dbReference type="FunFam" id="3.30.1460.20:FF:000002">
    <property type="entry name" value="Arp2/3 complex 34 kDa subunit"/>
    <property type="match status" value="1"/>
</dbReference>
<dbReference type="InterPro" id="IPR007188">
    <property type="entry name" value="ARPC2"/>
</dbReference>
<comment type="subunit">
    <text evidence="7 8">Component of the Arp2/3 complex.</text>
</comment>
<name>A0A8J5V7P4_9HYME</name>
<proteinExistence type="inferred from homology"/>
<dbReference type="GO" id="GO:0051015">
    <property type="term" value="F:actin filament binding"/>
    <property type="evidence" value="ECO:0007669"/>
    <property type="project" value="TreeGrafter"/>
</dbReference>
<evidence type="ECO:0000313" key="9">
    <source>
        <dbReference type="EMBL" id="KAG8035733.1"/>
    </source>
</evidence>
<dbReference type="GO" id="GO:0005200">
    <property type="term" value="F:structural constituent of cytoskeleton"/>
    <property type="evidence" value="ECO:0007669"/>
    <property type="project" value="TreeGrafter"/>
</dbReference>
<comment type="subcellular location">
    <subcellularLocation>
        <location evidence="1 8">Cytoplasm</location>
        <location evidence="1 8">Cytoskeleton</location>
    </subcellularLocation>
</comment>
<keyword evidence="5 8" id="KW-0206">Cytoskeleton</keyword>
<comment type="similarity">
    <text evidence="2 8">Belongs to the ARPC2 family.</text>
</comment>
<evidence type="ECO:0000256" key="6">
    <source>
        <dbReference type="ARBA" id="ARBA00054835"/>
    </source>
</evidence>
<sequence>MIFLEINNRILEETLQSKIKNSLSGHKQESTDVTIVDFDGAIFHVSNPNGEKTKIRISILLKFYEQLREYGVDELLKKEYGSHLVDTETGYDVSVQIDLKNLPENWEVIIKKIGLLKRHCFASIFEKYFDFQEQYNDSLDKQLPKKAVIHYRDQETIYIEAKSDRVTVVFSTIFKDEDDMVIGKMFLQELKEGRRASHTAPQVLFSHREPPLELQECNAAVGDSIGYITFVLFPRHTNGEARANTIDLIHMFRNYLHYHIKCSKVYIHSRMRTKTSDFLKVLNRARSQSKNTEKKTITGRTFVRKE</sequence>
<keyword evidence="4 8" id="KW-0009">Actin-binding</keyword>
<dbReference type="GO" id="GO:0034314">
    <property type="term" value="P:Arp2/3 complex-mediated actin nucleation"/>
    <property type="evidence" value="ECO:0007669"/>
    <property type="project" value="InterPro"/>
</dbReference>
<dbReference type="OrthoDB" id="148331at2759"/>
<dbReference type="EMBL" id="JAAOIC020000053">
    <property type="protein sequence ID" value="KAG8035733.1"/>
    <property type="molecule type" value="Genomic_DNA"/>
</dbReference>
<evidence type="ECO:0000313" key="10">
    <source>
        <dbReference type="Proteomes" id="UP000729913"/>
    </source>
</evidence>
<comment type="caution">
    <text evidence="9">The sequence shown here is derived from an EMBL/GenBank/DDBJ whole genome shotgun (WGS) entry which is preliminary data.</text>
</comment>
<dbReference type="GO" id="GO:0005885">
    <property type="term" value="C:Arp2/3 protein complex"/>
    <property type="evidence" value="ECO:0007669"/>
    <property type="project" value="InterPro"/>
</dbReference>
<dbReference type="Pfam" id="PF04045">
    <property type="entry name" value="P34-Arc"/>
    <property type="match status" value="1"/>
</dbReference>
<comment type="function">
    <text evidence="6">Functions as actin-binding component of the Arp2/3 complex which is involved in regulation of actin polymerization and together with an activating nucleation-promoting factor (NPF) mediates the formation of branched actin networks. Seems to contact the mother actin filament.</text>
</comment>
<dbReference type="PANTHER" id="PTHR12058:SF0">
    <property type="entry name" value="ACTIN-RELATED PROTEIN 2_3 COMPLEX SUBUNIT 2"/>
    <property type="match status" value="1"/>
</dbReference>
<protein>
    <recommendedName>
        <fullName evidence="8">Arp2/3 complex 34 kDa subunit</fullName>
    </recommendedName>
</protein>
<organism evidence="9 10">
    <name type="scientific">Cotesia typhae</name>
    <dbReference type="NCBI Taxonomy" id="2053667"/>
    <lineage>
        <taxon>Eukaryota</taxon>
        <taxon>Metazoa</taxon>
        <taxon>Ecdysozoa</taxon>
        <taxon>Arthropoda</taxon>
        <taxon>Hexapoda</taxon>
        <taxon>Insecta</taxon>
        <taxon>Pterygota</taxon>
        <taxon>Neoptera</taxon>
        <taxon>Endopterygota</taxon>
        <taxon>Hymenoptera</taxon>
        <taxon>Apocrita</taxon>
        <taxon>Ichneumonoidea</taxon>
        <taxon>Braconidae</taxon>
        <taxon>Microgastrinae</taxon>
        <taxon>Cotesia</taxon>
    </lineage>
</organism>
<dbReference type="AlphaFoldDB" id="A0A8J5V7P4"/>
<evidence type="ECO:0000256" key="1">
    <source>
        <dbReference type="ARBA" id="ARBA00004245"/>
    </source>
</evidence>
<evidence type="ECO:0000256" key="4">
    <source>
        <dbReference type="ARBA" id="ARBA00023203"/>
    </source>
</evidence>
<dbReference type="FunFam" id="3.30.1460.20:FF:000004">
    <property type="entry name" value="Arp2/3 complex 34 kDa subunit"/>
    <property type="match status" value="1"/>
</dbReference>
<keyword evidence="3 8" id="KW-0963">Cytoplasm</keyword>
<dbReference type="PANTHER" id="PTHR12058">
    <property type="entry name" value="ARP2/3 COMPLEX 34 KDA SUBUNIT"/>
    <property type="match status" value="1"/>
</dbReference>
<reference evidence="9" key="2">
    <citation type="submission" date="2021-04" db="EMBL/GenBank/DDBJ databases">
        <title>Genome-wide patterns of bracovirus chromosomal integration into multiple host tissues during parasitism.</title>
        <authorList>
            <person name="Chebbi M.A.C."/>
        </authorList>
    </citation>
    <scope>NUCLEOTIDE SEQUENCE</scope>
    <source>
        <tissue evidence="9">Whole body</tissue>
    </source>
</reference>
<evidence type="ECO:0000256" key="5">
    <source>
        <dbReference type="ARBA" id="ARBA00023212"/>
    </source>
</evidence>
<reference evidence="9" key="1">
    <citation type="submission" date="2020-03" db="EMBL/GenBank/DDBJ databases">
        <authorList>
            <person name="Chebbi M.A."/>
            <person name="Drezen J.M."/>
        </authorList>
    </citation>
    <scope>NUCLEOTIDE SEQUENCE</scope>
    <source>
        <tissue evidence="9">Whole body</tissue>
    </source>
</reference>
<evidence type="ECO:0000256" key="8">
    <source>
        <dbReference type="RuleBase" id="RU364015"/>
    </source>
</evidence>
<keyword evidence="10" id="KW-1185">Reference proteome</keyword>
<dbReference type="Proteomes" id="UP000729913">
    <property type="component" value="Unassembled WGS sequence"/>
</dbReference>
<accession>A0A8J5V7P4</accession>